<accession>A0A2N9EV37</accession>
<feature type="domain" description="Uncharacterized GPI-anchored protein At5g19230-like" evidence="2">
    <location>
        <begin position="6"/>
        <end position="133"/>
    </location>
</feature>
<keyword evidence="1" id="KW-1133">Transmembrane helix</keyword>
<gene>
    <name evidence="3" type="ORF">FSB_LOCUS6535</name>
</gene>
<name>A0A2N9EV37_FAGSY</name>
<protein>
    <recommendedName>
        <fullName evidence="2">Uncharacterized GPI-anchored protein At5g19230-like domain-containing protein</fullName>
    </recommendedName>
</protein>
<dbReference type="AlphaFoldDB" id="A0A2N9EV37"/>
<dbReference type="InterPro" id="IPR059083">
    <property type="entry name" value="At5g19230_dom"/>
</dbReference>
<dbReference type="Pfam" id="PF25884">
    <property type="entry name" value="At5g19230"/>
    <property type="match status" value="1"/>
</dbReference>
<dbReference type="EMBL" id="OIVN01000341">
    <property type="protein sequence ID" value="SPC78653.1"/>
    <property type="molecule type" value="Genomic_DNA"/>
</dbReference>
<keyword evidence="1" id="KW-0812">Transmembrane</keyword>
<evidence type="ECO:0000313" key="3">
    <source>
        <dbReference type="EMBL" id="SPC78653.1"/>
    </source>
</evidence>
<sequence length="171" mass="18421">MCTEDEDNLLQGINSYRNSLKLPALFKNGKADCLAEEIADELEEEPCTSSTNGANIVSSSTTQLTDLLKHLKKCKIDVNTTVDGIIMPICVPKLVPTLVLTNYTHTSYARYLNSSKYTGVGVGSEDDWMVVVLSTNTTGGSFSSAMSLVSKVGLGHCLVSLLLGLFYVMVS</sequence>
<dbReference type="InterPro" id="IPR045285">
    <property type="entry name" value="At5g19230-like"/>
</dbReference>
<organism evidence="3">
    <name type="scientific">Fagus sylvatica</name>
    <name type="common">Beechnut</name>
    <dbReference type="NCBI Taxonomy" id="28930"/>
    <lineage>
        <taxon>Eukaryota</taxon>
        <taxon>Viridiplantae</taxon>
        <taxon>Streptophyta</taxon>
        <taxon>Embryophyta</taxon>
        <taxon>Tracheophyta</taxon>
        <taxon>Spermatophyta</taxon>
        <taxon>Magnoliopsida</taxon>
        <taxon>eudicotyledons</taxon>
        <taxon>Gunneridae</taxon>
        <taxon>Pentapetalae</taxon>
        <taxon>rosids</taxon>
        <taxon>fabids</taxon>
        <taxon>Fagales</taxon>
        <taxon>Fagaceae</taxon>
        <taxon>Fagus</taxon>
    </lineage>
</organism>
<dbReference type="PANTHER" id="PTHR33976">
    <property type="entry name" value="OS07G0645000 PROTEIN"/>
    <property type="match status" value="1"/>
</dbReference>
<proteinExistence type="predicted"/>
<keyword evidence="1" id="KW-0472">Membrane</keyword>
<dbReference type="PANTHER" id="PTHR33976:SF11">
    <property type="entry name" value="GPI-ANCHORED PROTEIN"/>
    <property type="match status" value="1"/>
</dbReference>
<reference evidence="3" key="1">
    <citation type="submission" date="2018-02" db="EMBL/GenBank/DDBJ databases">
        <authorList>
            <person name="Cohen D.B."/>
            <person name="Kent A.D."/>
        </authorList>
    </citation>
    <scope>NUCLEOTIDE SEQUENCE</scope>
</reference>
<evidence type="ECO:0000256" key="1">
    <source>
        <dbReference type="SAM" id="Phobius"/>
    </source>
</evidence>
<feature type="transmembrane region" description="Helical" evidence="1">
    <location>
        <begin position="152"/>
        <end position="170"/>
    </location>
</feature>
<evidence type="ECO:0000259" key="2">
    <source>
        <dbReference type="Pfam" id="PF25884"/>
    </source>
</evidence>